<keyword evidence="2" id="KW-1185">Reference proteome</keyword>
<reference evidence="1" key="1">
    <citation type="submission" date="2021-08" db="EMBL/GenBank/DDBJ databases">
        <title>Novel anaerobic bacterium isolated from sea squirt in East Sea, Republic of Korea.</title>
        <authorList>
            <person name="Nguyen T.H."/>
            <person name="Li Z."/>
            <person name="Lee Y.-J."/>
            <person name="Ko J."/>
            <person name="Kim S.-G."/>
        </authorList>
    </citation>
    <scope>NUCLEOTIDE SEQUENCE</scope>
    <source>
        <strain evidence="1">KCTC 25031</strain>
    </source>
</reference>
<gene>
    <name evidence="1" type="ORF">K4L44_03170</name>
</gene>
<dbReference type="Proteomes" id="UP000826212">
    <property type="component" value="Chromosome"/>
</dbReference>
<accession>A0AC61NGU7</accession>
<sequence length="161" mass="18178">MSTQENKTKVLFICLGNICRSAAAEGIFKKYAEDAGMLDQFEIDSAGMISAHEGEKADRRMRKHSEMRGYVLESISRPFDKDVDFDSADYIVAMDGSNILDLKSRARDEADLKKIHRMTDFVVEYDYDTVPDPYTGGPDGFEMVLDILEDSCKGLLDKLKK</sequence>
<organism evidence="1 2">
    <name type="scientific">Halosquirtibacter laminarini</name>
    <dbReference type="NCBI Taxonomy" id="3374600"/>
    <lineage>
        <taxon>Bacteria</taxon>
        <taxon>Pseudomonadati</taxon>
        <taxon>Bacteroidota</taxon>
        <taxon>Bacteroidia</taxon>
        <taxon>Marinilabiliales</taxon>
        <taxon>Prolixibacteraceae</taxon>
        <taxon>Halosquirtibacter</taxon>
    </lineage>
</organism>
<evidence type="ECO:0000313" key="2">
    <source>
        <dbReference type="Proteomes" id="UP000826212"/>
    </source>
</evidence>
<proteinExistence type="predicted"/>
<dbReference type="EMBL" id="CP081303">
    <property type="protein sequence ID" value="QZE14876.1"/>
    <property type="molecule type" value="Genomic_DNA"/>
</dbReference>
<protein>
    <submittedName>
        <fullName evidence="1">Low molecular weight phosphotyrosine protein phosphatase</fullName>
    </submittedName>
</protein>
<name>A0AC61NGU7_9BACT</name>
<evidence type="ECO:0000313" key="1">
    <source>
        <dbReference type="EMBL" id="QZE14876.1"/>
    </source>
</evidence>